<keyword evidence="3" id="KW-1185">Reference proteome</keyword>
<organism evidence="2 3">
    <name type="scientific">Riccia sorocarpa</name>
    <dbReference type="NCBI Taxonomy" id="122646"/>
    <lineage>
        <taxon>Eukaryota</taxon>
        <taxon>Viridiplantae</taxon>
        <taxon>Streptophyta</taxon>
        <taxon>Embryophyta</taxon>
        <taxon>Marchantiophyta</taxon>
        <taxon>Marchantiopsida</taxon>
        <taxon>Marchantiidae</taxon>
        <taxon>Marchantiales</taxon>
        <taxon>Ricciaceae</taxon>
        <taxon>Riccia</taxon>
    </lineage>
</organism>
<feature type="compositionally biased region" description="Pro residues" evidence="1">
    <location>
        <begin position="163"/>
        <end position="174"/>
    </location>
</feature>
<proteinExistence type="predicted"/>
<comment type="caution">
    <text evidence="2">The sequence shown here is derived from an EMBL/GenBank/DDBJ whole genome shotgun (WGS) entry which is preliminary data.</text>
</comment>
<evidence type="ECO:0000313" key="3">
    <source>
        <dbReference type="Proteomes" id="UP001633002"/>
    </source>
</evidence>
<dbReference type="Proteomes" id="UP001633002">
    <property type="component" value="Unassembled WGS sequence"/>
</dbReference>
<dbReference type="AlphaFoldDB" id="A0ABD3GK13"/>
<evidence type="ECO:0008006" key="4">
    <source>
        <dbReference type="Google" id="ProtNLM"/>
    </source>
</evidence>
<reference evidence="2 3" key="1">
    <citation type="submission" date="2024-09" db="EMBL/GenBank/DDBJ databases">
        <title>Chromosome-scale assembly of Riccia sorocarpa.</title>
        <authorList>
            <person name="Paukszto L."/>
        </authorList>
    </citation>
    <scope>NUCLEOTIDE SEQUENCE [LARGE SCALE GENOMIC DNA]</scope>
    <source>
        <strain evidence="2">LP-2024</strain>
        <tissue evidence="2">Aerial parts of the thallus</tissue>
    </source>
</reference>
<sequence>MAEQMELCLGDIVTPDVQQAAEEAFTVAQQFVARREMSKGVVKPSVVSTLPTASLTDAVLVTVPEATQPVVEVREEGVEEGATAITGEVKDGDASPKDSTPLKDLAQLVIETGDVVDQLQEENAPSTVERTVTNTEPEKWPQQSVKDWSIPRLFPSGRTTPEANPPVNPAPTAAPSPKTSGDEPRRTEQMPPPPDRV</sequence>
<name>A0ABD3GK13_9MARC</name>
<accession>A0ABD3GK13</accession>
<feature type="region of interest" description="Disordered" evidence="1">
    <location>
        <begin position="120"/>
        <end position="197"/>
    </location>
</feature>
<feature type="region of interest" description="Disordered" evidence="1">
    <location>
        <begin position="81"/>
        <end position="102"/>
    </location>
</feature>
<protein>
    <recommendedName>
        <fullName evidence="4">Late embryogenesis abundant protein</fullName>
    </recommendedName>
</protein>
<evidence type="ECO:0000313" key="2">
    <source>
        <dbReference type="EMBL" id="KAL3678054.1"/>
    </source>
</evidence>
<gene>
    <name evidence="2" type="ORF">R1sor_021010</name>
</gene>
<feature type="compositionally biased region" description="Polar residues" evidence="1">
    <location>
        <begin position="121"/>
        <end position="146"/>
    </location>
</feature>
<dbReference type="EMBL" id="JBJQOH010000007">
    <property type="protein sequence ID" value="KAL3678054.1"/>
    <property type="molecule type" value="Genomic_DNA"/>
</dbReference>
<evidence type="ECO:0000256" key="1">
    <source>
        <dbReference type="SAM" id="MobiDB-lite"/>
    </source>
</evidence>